<dbReference type="CTD" id="84514"/>
<dbReference type="Pfam" id="PF03321">
    <property type="entry name" value="GH3"/>
    <property type="match status" value="1"/>
</dbReference>
<dbReference type="RefSeq" id="XP_033774139.1">
    <property type="nucleotide sequence ID" value="XM_033918248.1"/>
</dbReference>
<dbReference type="AlphaFoldDB" id="A0A6P8PEW2"/>
<evidence type="ECO:0000259" key="3">
    <source>
        <dbReference type="Pfam" id="PF23572"/>
    </source>
</evidence>
<dbReference type="PANTHER" id="PTHR31901:SF9">
    <property type="entry name" value="GH3 DOMAIN-CONTAINING PROTEIN"/>
    <property type="match status" value="1"/>
</dbReference>
<feature type="transmembrane region" description="Helical" evidence="1">
    <location>
        <begin position="59"/>
        <end position="76"/>
    </location>
</feature>
<evidence type="ECO:0000313" key="7">
    <source>
        <dbReference type="RefSeq" id="XP_033774139.1"/>
    </source>
</evidence>
<dbReference type="GO" id="GO:0005737">
    <property type="term" value="C:cytoplasm"/>
    <property type="evidence" value="ECO:0007669"/>
    <property type="project" value="TreeGrafter"/>
</dbReference>
<evidence type="ECO:0000313" key="4">
    <source>
        <dbReference type="Proteomes" id="UP000515159"/>
    </source>
</evidence>
<dbReference type="RefSeq" id="XP_033774137.1">
    <property type="nucleotide sequence ID" value="XM_033918246.1"/>
</dbReference>
<dbReference type="OrthoDB" id="10004661at2759"/>
<keyword evidence="1" id="KW-0812">Transmembrane</keyword>
<evidence type="ECO:0000256" key="1">
    <source>
        <dbReference type="SAM" id="Phobius"/>
    </source>
</evidence>
<keyword evidence="1" id="KW-0472">Membrane</keyword>
<dbReference type="InterPro" id="IPR055377">
    <property type="entry name" value="GH3_M"/>
</dbReference>
<organism evidence="4 5">
    <name type="scientific">Geotrypetes seraphini</name>
    <name type="common">Gaboon caecilian</name>
    <name type="synonym">Caecilia seraphini</name>
    <dbReference type="NCBI Taxonomy" id="260995"/>
    <lineage>
        <taxon>Eukaryota</taxon>
        <taxon>Metazoa</taxon>
        <taxon>Chordata</taxon>
        <taxon>Craniata</taxon>
        <taxon>Vertebrata</taxon>
        <taxon>Euteleostomi</taxon>
        <taxon>Amphibia</taxon>
        <taxon>Gymnophiona</taxon>
        <taxon>Geotrypetes</taxon>
    </lineage>
</organism>
<protein>
    <submittedName>
        <fullName evidence="5 6">GH3 domain-containing protein isoform X1</fullName>
    </submittedName>
</protein>
<dbReference type="PANTHER" id="PTHR31901">
    <property type="entry name" value="GH3 DOMAIN-CONTAINING PROTEIN"/>
    <property type="match status" value="1"/>
</dbReference>
<accession>A0A6P8PEW2</accession>
<feature type="domain" description="GH3 C-terminal" evidence="3">
    <location>
        <begin position="495"/>
        <end position="598"/>
    </location>
</feature>
<sequence length="619" mass="70930">MSSPRALPPDCYSNLYYIRNCKMLLLLICVVLGLLVAGGFLLLLKVIRHRTCGRKKSMSGLFWHYVALRIIGWQGFRQRQHLEVDSKNVQRIQEDILLQQLRQNQDTEYGRQFCFREITNLSTFRQCHPLTQSGHYNEYIQRIAQGEENVLISGRPPWLVISSGTLGTCAMVPGTTSTAADSFLQGTALCLSTIFIMYPEVQEMARFHRAFSLHQSDSGIPIVSSTPLPPFATKYLSNLDSLPAAALEITSEPELSYVCLLFALWDKTLRMLEATTTLHLSDTFTYLQNNWLMLTEDLDKGYLNPQLQLPDSMRQQLNFLLRPDPSRACELRTQFEQGFEGIARRVWPELQVILAMDSGYDDLAGDSLREFYCKGVSVYSALYRVAEGLIGVNLWPKKLEQHYVLCPRSVFCEFLPMDHLEEGDQQPPTICMWDVKESGLYELVISNCAGLYRYRTGDVVMVTGFYNQCPVVQVLFRRSQALSVRGERISEERFYQTLKQATQLWAGARLIDYCCAESSIQGPLCSGSDPHYEVFLELRGVRNLSEEQRYKLDQCLQEACPMYKSFRFKGSIGPVRVHLVQPQAFLQLHQYISTSGASQMFRILRRKEEVEFIQRKVIS</sequence>
<evidence type="ECO:0000259" key="2">
    <source>
        <dbReference type="Pfam" id="PF23571"/>
    </source>
</evidence>
<feature type="domain" description="GH3 middle" evidence="2">
    <location>
        <begin position="403"/>
        <end position="477"/>
    </location>
</feature>
<name>A0A6P8PEW2_GEOSA</name>
<proteinExistence type="predicted"/>
<evidence type="ECO:0000313" key="5">
    <source>
        <dbReference type="RefSeq" id="XP_033774136.1"/>
    </source>
</evidence>
<keyword evidence="4" id="KW-1185">Reference proteome</keyword>
<reference evidence="5 6" key="1">
    <citation type="submission" date="2025-04" db="UniProtKB">
        <authorList>
            <consortium name="RefSeq"/>
        </authorList>
    </citation>
    <scope>IDENTIFICATION</scope>
</reference>
<dbReference type="RefSeq" id="XP_033774136.1">
    <property type="nucleotide sequence ID" value="XM_033918245.1"/>
</dbReference>
<dbReference type="Pfam" id="PF23572">
    <property type="entry name" value="GH3_C"/>
    <property type="match status" value="1"/>
</dbReference>
<feature type="transmembrane region" description="Helical" evidence="1">
    <location>
        <begin position="23"/>
        <end position="47"/>
    </location>
</feature>
<keyword evidence="1" id="KW-1133">Transmembrane helix</keyword>
<dbReference type="Pfam" id="PF23571">
    <property type="entry name" value="GH3_M"/>
    <property type="match status" value="1"/>
</dbReference>
<gene>
    <name evidence="5 6 7" type="primary">GHDC</name>
</gene>
<dbReference type="InterPro" id="IPR004993">
    <property type="entry name" value="GH3"/>
</dbReference>
<dbReference type="GO" id="GO:0016881">
    <property type="term" value="F:acid-amino acid ligase activity"/>
    <property type="evidence" value="ECO:0007669"/>
    <property type="project" value="TreeGrafter"/>
</dbReference>
<dbReference type="Proteomes" id="UP000515159">
    <property type="component" value="Chromosome 13"/>
</dbReference>
<evidence type="ECO:0000313" key="6">
    <source>
        <dbReference type="RefSeq" id="XP_033774137.1"/>
    </source>
</evidence>
<dbReference type="KEGG" id="gsh:117347387"/>
<dbReference type="InterPro" id="IPR055378">
    <property type="entry name" value="GH3_C"/>
</dbReference>
<dbReference type="GeneID" id="117347387"/>